<organism evidence="1">
    <name type="scientific">Cruciviridae sp</name>
    <dbReference type="NCBI Taxonomy" id="1955495"/>
    <lineage>
        <taxon>Viruses</taxon>
        <taxon>Cruciviruses</taxon>
    </lineage>
</organism>
<protein>
    <submittedName>
        <fullName evidence="1">Uncharacterized protein</fullName>
    </submittedName>
</protein>
<proteinExistence type="predicted"/>
<evidence type="ECO:0000313" key="1">
    <source>
        <dbReference type="EMBL" id="AQU11765.1"/>
    </source>
</evidence>
<accession>A0A1S6LVI9</accession>
<reference evidence="1" key="1">
    <citation type="journal article" date="2016" name="Virus Evol.">
        <title>Diversity and comparative genomics of chimeric viruses in Sphagnum-dominated peatlands.</title>
        <authorList>
            <person name="Quaiser A."/>
            <person name="Krupovic M."/>
            <person name="Dufresne A."/>
            <person name="Francez A.J."/>
            <person name="Roux S."/>
        </authorList>
    </citation>
    <scope>NUCLEOTIDE SEQUENCE</scope>
    <source>
        <strain evidence="1">CRUV-38-B</strain>
    </source>
</reference>
<dbReference type="EMBL" id="KX388517">
    <property type="protein sequence ID" value="AQU11765.1"/>
    <property type="molecule type" value="Genomic_DNA"/>
</dbReference>
<sequence length="32" mass="3796">MNGEERMADINTYRGLQGIHCYIENEFYVDTL</sequence>
<name>A0A1S6LVI9_9VIRU</name>